<gene>
    <name evidence="2" type="ORF">NVS47_07360</name>
</gene>
<keyword evidence="1" id="KW-1133">Transmembrane helix</keyword>
<keyword evidence="3" id="KW-1185">Reference proteome</keyword>
<dbReference type="NCBIfam" id="NF038143">
    <property type="entry name" value="HYxxLL"/>
    <property type="match status" value="1"/>
</dbReference>
<proteinExistence type="predicted"/>
<dbReference type="RefSeq" id="WP_089609385.1">
    <property type="nucleotide sequence ID" value="NZ_CP022121.1"/>
</dbReference>
<name>A0ABT1Y441_9FIRM</name>
<dbReference type="Proteomes" id="UP001524944">
    <property type="component" value="Unassembled WGS sequence"/>
</dbReference>
<organism evidence="2 3">
    <name type="scientific">Dehalobacterium formicoaceticum</name>
    <dbReference type="NCBI Taxonomy" id="51515"/>
    <lineage>
        <taxon>Bacteria</taxon>
        <taxon>Bacillati</taxon>
        <taxon>Bacillota</taxon>
        <taxon>Clostridia</taxon>
        <taxon>Eubacteriales</taxon>
        <taxon>Peptococcaceae</taxon>
        <taxon>Dehalobacterium</taxon>
    </lineage>
</organism>
<comment type="caution">
    <text evidence="2">The sequence shown here is derived from an EMBL/GenBank/DDBJ whole genome shotgun (WGS) entry which is preliminary data.</text>
</comment>
<reference evidence="2 3" key="1">
    <citation type="submission" date="2022-08" db="EMBL/GenBank/DDBJ databases">
        <title>Proteogenomics of the novel Dehalobacterium formicoaceticum strain EZ94 highlights a key role of methyltransferases during anaerobic dichloromethane degradation.</title>
        <authorList>
            <person name="Wasmund K."/>
        </authorList>
    </citation>
    <scope>NUCLEOTIDE SEQUENCE [LARGE SCALE GENOMIC DNA]</scope>
    <source>
        <strain evidence="2 3">EZ94</strain>
    </source>
</reference>
<keyword evidence="1" id="KW-0472">Membrane</keyword>
<protein>
    <submittedName>
        <fullName evidence="2">NF038143 family protein</fullName>
    </submittedName>
</protein>
<evidence type="ECO:0000256" key="1">
    <source>
        <dbReference type="SAM" id="Phobius"/>
    </source>
</evidence>
<accession>A0ABT1Y441</accession>
<feature type="transmembrane region" description="Helical" evidence="1">
    <location>
        <begin position="37"/>
        <end position="55"/>
    </location>
</feature>
<keyword evidence="1" id="KW-0812">Transmembrane</keyword>
<evidence type="ECO:0000313" key="2">
    <source>
        <dbReference type="EMBL" id="MCR6545333.1"/>
    </source>
</evidence>
<dbReference type="EMBL" id="JANPWE010000003">
    <property type="protein sequence ID" value="MCR6545333.1"/>
    <property type="molecule type" value="Genomic_DNA"/>
</dbReference>
<evidence type="ECO:0000313" key="3">
    <source>
        <dbReference type="Proteomes" id="UP001524944"/>
    </source>
</evidence>
<sequence>MKIPAGQQSAENYNSILAYENKFAREIAAQVMDKPVLSAWMILIPIVFVPYYIQLQRYKEGSKMFREGYLYTKRIAMDTAYRIATKELITTDAHAAIAGLVEKNPEANPIIAKIQEKQILEIEILCSHYGSLLATEKIKYQDMVRSYYQTKSNYLNYIHSITRAEQEVTKASTAAYQGDAEEAKGIMEKMNTYLSALRWEEAALIFPDE</sequence>